<evidence type="ECO:0000259" key="3">
    <source>
        <dbReference type="PROSITE" id="PS50011"/>
    </source>
</evidence>
<dbReference type="PANTHER" id="PTHR12984:SF15">
    <property type="entry name" value="PROTEIN-ASSOCIATING WITH THE CARBOXYL-TERMINAL DOMAIN OF EZRIN"/>
    <property type="match status" value="1"/>
</dbReference>
<feature type="region of interest" description="Disordered" evidence="2">
    <location>
        <begin position="469"/>
        <end position="536"/>
    </location>
</feature>
<dbReference type="InterPro" id="IPR000719">
    <property type="entry name" value="Prot_kinase_dom"/>
</dbReference>
<dbReference type="Proteomes" id="UP000749559">
    <property type="component" value="Unassembled WGS sequence"/>
</dbReference>
<evidence type="ECO:0000313" key="4">
    <source>
        <dbReference type="EMBL" id="CAH1786148.1"/>
    </source>
</evidence>
<keyword evidence="5" id="KW-1185">Reference proteome</keyword>
<comment type="caution">
    <text evidence="4">The sequence shown here is derived from an EMBL/GenBank/DDBJ whole genome shotgun (WGS) entry which is preliminary data.</text>
</comment>
<dbReference type="EMBL" id="CAIIXF020000006">
    <property type="protein sequence ID" value="CAH1786148.1"/>
    <property type="molecule type" value="Genomic_DNA"/>
</dbReference>
<dbReference type="PANTHER" id="PTHR12984">
    <property type="entry name" value="SCY1-RELATED S/T PROTEIN KINASE-LIKE"/>
    <property type="match status" value="1"/>
</dbReference>
<feature type="compositionally biased region" description="Basic and acidic residues" evidence="2">
    <location>
        <begin position="469"/>
        <end position="485"/>
    </location>
</feature>
<evidence type="ECO:0000313" key="5">
    <source>
        <dbReference type="Proteomes" id="UP000749559"/>
    </source>
</evidence>
<sequence length="831" mass="93567">MGAEVSALTDCDLEEPINLPSQKNWTIHPARKKDGTRVTVFRSCTDVGDDLLETAAKNLKVLRHPLILKFFAICKSGEDRCLVTEDVYPLETVLESLTSVEICAGMYSIIEAIAFLHDCGHMCHNNIALSSIYVSQDGTWRLGGTEFLCRFEDASQTFLQQSRSMRDEKTIAPEEKSEKYMTDPATGHARDVFAFGVLVEALLECIGDMGELAQGFERTIQDYCLNPDPTLRPKISTLLSDRLFSNEFVEITNFLRNITLKSLAEKEAFFKSILKNLLLLPESLIATRLVRPLLSRFVVLDATANEHLLPHLLTPRQENRESVSADLTPLLSESLYQAHIIPEIYKIFHVRDSHVRLVLLRHFHNYFHLFDDDTLAGVIQKQLLLGLRDTNDEIVAASLRALADIVPILGGEHVIGGTRLKVFAEGKPKFTTDRLVGLGKNLSSVLNAPIPDSIRHKVDNHIVKSPKVIDEGKMIEKQKKKEDMARRRKEQRRKREEARKKKEADIISDDTLQPNGNVTHLEAPIPNNVANDTQETIGNNQHSESFEYENDSDVENEIEEELKQLDSSSNSQNSSRSSKSFIGQKERTSPPITVDWSNARSRTSPSESSHKDVNTKPHQGALKLSQKDTLAKENVKSTESADFDDEIIDSGDDEDEWVDWDQNMPESEVPQSEQKFDGLEIQNNWGNEHGVWGHSSWENDVHYEPSTDIKMENAVPDMKSYSNLNSAMTSQYKTKSENLKKTNQGKNISERALGEEFDVLAIEIKPMAKTESEEIDFFSDMAPTVKPTLKINTSPGNKNKTDFSFAATDMSEEAIGWEDDGGWGDADFDKI</sequence>
<comment type="similarity">
    <text evidence="1">Belongs to the protein kinase superfamily.</text>
</comment>
<dbReference type="SUPFAM" id="SSF56112">
    <property type="entry name" value="Protein kinase-like (PK-like)"/>
    <property type="match status" value="1"/>
</dbReference>
<dbReference type="Gene3D" id="3.30.200.20">
    <property type="entry name" value="Phosphorylase Kinase, domain 1"/>
    <property type="match status" value="1"/>
</dbReference>
<dbReference type="OrthoDB" id="9942861at2759"/>
<evidence type="ECO:0000256" key="1">
    <source>
        <dbReference type="ARBA" id="ARBA00038349"/>
    </source>
</evidence>
<dbReference type="Gene3D" id="1.10.510.10">
    <property type="entry name" value="Transferase(Phosphotransferase) domain 1"/>
    <property type="match status" value="1"/>
</dbReference>
<dbReference type="InterPro" id="IPR011989">
    <property type="entry name" value="ARM-like"/>
</dbReference>
<feature type="compositionally biased region" description="Low complexity" evidence="2">
    <location>
        <begin position="567"/>
        <end position="580"/>
    </location>
</feature>
<dbReference type="Pfam" id="PF07714">
    <property type="entry name" value="PK_Tyr_Ser-Thr"/>
    <property type="match status" value="1"/>
</dbReference>
<dbReference type="AlphaFoldDB" id="A0A8S4NZZ2"/>
<feature type="region of interest" description="Disordered" evidence="2">
    <location>
        <begin position="562"/>
        <end position="649"/>
    </location>
</feature>
<evidence type="ECO:0000256" key="2">
    <source>
        <dbReference type="SAM" id="MobiDB-lite"/>
    </source>
</evidence>
<dbReference type="SUPFAM" id="SSF48371">
    <property type="entry name" value="ARM repeat"/>
    <property type="match status" value="1"/>
</dbReference>
<feature type="compositionally biased region" description="Basic and acidic residues" evidence="2">
    <location>
        <begin position="625"/>
        <end position="636"/>
    </location>
</feature>
<gene>
    <name evidence="4" type="ORF">OFUS_LOCUS12102</name>
</gene>
<dbReference type="PROSITE" id="PS50011">
    <property type="entry name" value="PROTEIN_KINASE_DOM"/>
    <property type="match status" value="1"/>
</dbReference>
<dbReference type="GO" id="GO:0005524">
    <property type="term" value="F:ATP binding"/>
    <property type="evidence" value="ECO:0007669"/>
    <property type="project" value="InterPro"/>
</dbReference>
<organism evidence="4 5">
    <name type="scientific">Owenia fusiformis</name>
    <name type="common">Polychaete worm</name>
    <dbReference type="NCBI Taxonomy" id="6347"/>
    <lineage>
        <taxon>Eukaryota</taxon>
        <taxon>Metazoa</taxon>
        <taxon>Spiralia</taxon>
        <taxon>Lophotrochozoa</taxon>
        <taxon>Annelida</taxon>
        <taxon>Polychaeta</taxon>
        <taxon>Sedentaria</taxon>
        <taxon>Canalipalpata</taxon>
        <taxon>Sabellida</taxon>
        <taxon>Oweniida</taxon>
        <taxon>Oweniidae</taxon>
        <taxon>Owenia</taxon>
    </lineage>
</organism>
<protein>
    <recommendedName>
        <fullName evidence="3">Protein kinase domain-containing protein</fullName>
    </recommendedName>
</protein>
<dbReference type="InterPro" id="IPR051177">
    <property type="entry name" value="CIK-Related_Protein"/>
</dbReference>
<feature type="domain" description="Protein kinase" evidence="3">
    <location>
        <begin position="1"/>
        <end position="331"/>
    </location>
</feature>
<feature type="compositionally biased region" description="Polar residues" evidence="2">
    <location>
        <begin position="595"/>
        <end position="607"/>
    </location>
</feature>
<name>A0A8S4NZZ2_OWEFU</name>
<feature type="compositionally biased region" description="Basic and acidic residues" evidence="2">
    <location>
        <begin position="493"/>
        <end position="505"/>
    </location>
</feature>
<dbReference type="Gene3D" id="1.25.10.10">
    <property type="entry name" value="Leucine-rich Repeat Variant"/>
    <property type="match status" value="1"/>
</dbReference>
<accession>A0A8S4NZZ2</accession>
<dbReference type="InterPro" id="IPR011009">
    <property type="entry name" value="Kinase-like_dom_sf"/>
</dbReference>
<dbReference type="InterPro" id="IPR016024">
    <property type="entry name" value="ARM-type_fold"/>
</dbReference>
<dbReference type="GO" id="GO:0004672">
    <property type="term" value="F:protein kinase activity"/>
    <property type="evidence" value="ECO:0007669"/>
    <property type="project" value="InterPro"/>
</dbReference>
<proteinExistence type="inferred from homology"/>
<reference evidence="4" key="1">
    <citation type="submission" date="2022-03" db="EMBL/GenBank/DDBJ databases">
        <authorList>
            <person name="Martin C."/>
        </authorList>
    </citation>
    <scope>NUCLEOTIDE SEQUENCE</scope>
</reference>
<dbReference type="InterPro" id="IPR001245">
    <property type="entry name" value="Ser-Thr/Tyr_kinase_cat_dom"/>
</dbReference>